<dbReference type="SUPFAM" id="SSF53254">
    <property type="entry name" value="Phosphoglycerate mutase-like"/>
    <property type="match status" value="1"/>
</dbReference>
<evidence type="ECO:0000256" key="3">
    <source>
        <dbReference type="ARBA" id="ARBA00006717"/>
    </source>
</evidence>
<comment type="caution">
    <text evidence="10">The sequence shown here is derived from an EMBL/GenBank/DDBJ whole genome shotgun (WGS) entry which is preliminary data.</text>
</comment>
<feature type="binding site" evidence="7">
    <location>
        <begin position="174"/>
        <end position="175"/>
    </location>
    <ligand>
        <name>substrate</name>
    </ligand>
</feature>
<dbReference type="InterPro" id="IPR005952">
    <property type="entry name" value="Phosphogly_mut1"/>
</dbReference>
<feature type="binding site" evidence="7">
    <location>
        <begin position="130"/>
        <end position="131"/>
    </location>
    <ligand>
        <name>substrate</name>
    </ligand>
</feature>
<dbReference type="OrthoDB" id="354304at2759"/>
<evidence type="ECO:0000256" key="8">
    <source>
        <dbReference type="PIRSR" id="PIRSR613078-3"/>
    </source>
</evidence>
<dbReference type="InterPro" id="IPR029033">
    <property type="entry name" value="His_PPase_superfam"/>
</dbReference>
<keyword evidence="11" id="KW-1185">Reference proteome</keyword>
<accession>A0A2S5B0M8</accession>
<dbReference type="PIRSF" id="PIRSF000709">
    <property type="entry name" value="6PFK_2-Ptase"/>
    <property type="match status" value="1"/>
</dbReference>
<sequence length="229" mass="25262">MTADAGPRHTGTLILSRHGQSETNASNIFTGILDPPLTDRGICEARDIGARLAALDLPPIDHTFTSPLQRATSSLSHILVAYSAASKRSRPSPPTTVTPELTERNYGELNGRDKSEVAEQYGAEQVQLWRRSYRGVPPGGESLEMTVDRAWVYYRREILPRLKRGECVLIVSHGNTLRGLCMKLDGLSEDEVRQLQLGTGALRVYRVDEEGHIIDSERFAENGLEGGPQ</sequence>
<feature type="active site" description="Tele-phosphohistidine intermediate" evidence="6">
    <location>
        <position position="18"/>
    </location>
</feature>
<feature type="active site" description="Proton donor/acceptor" evidence="6">
    <location>
        <position position="103"/>
    </location>
</feature>
<evidence type="ECO:0000313" key="11">
    <source>
        <dbReference type="Proteomes" id="UP000237144"/>
    </source>
</evidence>
<protein>
    <recommendedName>
        <fullName evidence="9">Phosphoglycerate mutase</fullName>
        <ecNumber evidence="9">5.4.2.11</ecNumber>
    </recommendedName>
</protein>
<keyword evidence="5 9" id="KW-0413">Isomerase</keyword>
<dbReference type="EC" id="5.4.2.11" evidence="9"/>
<comment type="pathway">
    <text evidence="2 9">Carbohydrate degradation; glycolysis; pyruvate from D-glyceraldehyde 3-phosphate: step 3/5.</text>
</comment>
<feature type="binding site" evidence="7">
    <location>
        <position position="70"/>
    </location>
    <ligand>
        <name>substrate</name>
    </ligand>
</feature>
<reference evidence="10 11" key="1">
    <citation type="journal article" date="2018" name="Front. Microbiol.">
        <title>Prospects for Fungal Bioremediation of Acidic Radioactive Waste Sites: Characterization and Genome Sequence of Rhodotorula taiwanensis MD1149.</title>
        <authorList>
            <person name="Tkavc R."/>
            <person name="Matrosova V.Y."/>
            <person name="Grichenko O.E."/>
            <person name="Gostincar C."/>
            <person name="Volpe R.P."/>
            <person name="Klimenkova P."/>
            <person name="Gaidamakova E.K."/>
            <person name="Zhou C.E."/>
            <person name="Stewart B.J."/>
            <person name="Lyman M.G."/>
            <person name="Malfatti S.A."/>
            <person name="Rubinfeld B."/>
            <person name="Courtot M."/>
            <person name="Singh J."/>
            <person name="Dalgard C.L."/>
            <person name="Hamilton T."/>
            <person name="Frey K.G."/>
            <person name="Gunde-Cimerman N."/>
            <person name="Dugan L."/>
            <person name="Daly M.J."/>
        </authorList>
    </citation>
    <scope>NUCLEOTIDE SEQUENCE [LARGE SCALE GENOMIC DNA]</scope>
    <source>
        <strain evidence="10 11">MD1149</strain>
    </source>
</reference>
<evidence type="ECO:0000256" key="2">
    <source>
        <dbReference type="ARBA" id="ARBA00004798"/>
    </source>
</evidence>
<name>A0A2S5B0M8_9BASI</name>
<proteinExistence type="inferred from homology"/>
<dbReference type="PANTHER" id="PTHR11931">
    <property type="entry name" value="PHOSPHOGLYCERATE MUTASE"/>
    <property type="match status" value="1"/>
</dbReference>
<feature type="binding site" evidence="7">
    <location>
        <begin position="17"/>
        <end position="24"/>
    </location>
    <ligand>
        <name>substrate</name>
    </ligand>
</feature>
<dbReference type="AlphaFoldDB" id="A0A2S5B0M8"/>
<dbReference type="PROSITE" id="PS00175">
    <property type="entry name" value="PG_MUTASE"/>
    <property type="match status" value="1"/>
</dbReference>
<gene>
    <name evidence="10" type="ORF">BMF94_6618</name>
</gene>
<dbReference type="Gene3D" id="3.40.50.1240">
    <property type="entry name" value="Phosphoglycerate mutase-like"/>
    <property type="match status" value="1"/>
</dbReference>
<dbReference type="InterPro" id="IPR013078">
    <property type="entry name" value="His_Pase_superF_clade-1"/>
</dbReference>
<comment type="catalytic activity">
    <reaction evidence="1 9">
        <text>(2R)-2-phosphoglycerate = (2R)-3-phosphoglycerate</text>
        <dbReference type="Rhea" id="RHEA:15901"/>
        <dbReference type="ChEBI" id="CHEBI:58272"/>
        <dbReference type="ChEBI" id="CHEBI:58289"/>
        <dbReference type="EC" id="5.4.2.11"/>
    </reaction>
</comment>
<dbReference type="GO" id="GO:0006096">
    <property type="term" value="P:glycolytic process"/>
    <property type="evidence" value="ECO:0007669"/>
    <property type="project" value="UniProtKB-UniPathway"/>
</dbReference>
<dbReference type="STRING" id="741276.A0A2S5B0M8"/>
<evidence type="ECO:0000256" key="1">
    <source>
        <dbReference type="ARBA" id="ARBA00000380"/>
    </source>
</evidence>
<feature type="binding site" evidence="7">
    <location>
        <begin position="103"/>
        <end position="106"/>
    </location>
    <ligand>
        <name>substrate</name>
    </ligand>
</feature>
<comment type="similarity">
    <text evidence="3 9">Belongs to the phosphoglycerate mutase family. BPG-dependent PGAM subfamily.</text>
</comment>
<evidence type="ECO:0000256" key="7">
    <source>
        <dbReference type="PIRSR" id="PIRSR613078-2"/>
    </source>
</evidence>
<organism evidence="10 11">
    <name type="scientific">Rhodotorula taiwanensis</name>
    <dbReference type="NCBI Taxonomy" id="741276"/>
    <lineage>
        <taxon>Eukaryota</taxon>
        <taxon>Fungi</taxon>
        <taxon>Dikarya</taxon>
        <taxon>Basidiomycota</taxon>
        <taxon>Pucciniomycotina</taxon>
        <taxon>Microbotryomycetes</taxon>
        <taxon>Sporidiobolales</taxon>
        <taxon>Sporidiobolaceae</taxon>
        <taxon>Rhodotorula</taxon>
    </lineage>
</organism>
<evidence type="ECO:0000256" key="9">
    <source>
        <dbReference type="RuleBase" id="RU004511"/>
    </source>
</evidence>
<dbReference type="GO" id="GO:0004619">
    <property type="term" value="F:phosphoglycerate mutase activity"/>
    <property type="evidence" value="ECO:0007669"/>
    <property type="project" value="UniProtKB-EC"/>
</dbReference>
<feature type="binding site" evidence="7">
    <location>
        <begin position="30"/>
        <end position="31"/>
    </location>
    <ligand>
        <name>substrate</name>
    </ligand>
</feature>
<evidence type="ECO:0000256" key="5">
    <source>
        <dbReference type="ARBA" id="ARBA00023235"/>
    </source>
</evidence>
<dbReference type="SMART" id="SM00855">
    <property type="entry name" value="PGAM"/>
    <property type="match status" value="1"/>
</dbReference>
<dbReference type="Pfam" id="PF00300">
    <property type="entry name" value="His_Phos_1"/>
    <property type="match status" value="1"/>
</dbReference>
<dbReference type="InterPro" id="IPR001345">
    <property type="entry name" value="PG/BPGM_mutase_AS"/>
</dbReference>
<dbReference type="EMBL" id="PJQD01000122">
    <property type="protein sequence ID" value="POY70338.1"/>
    <property type="molecule type" value="Genomic_DNA"/>
</dbReference>
<dbReference type="NCBIfam" id="TIGR01258">
    <property type="entry name" value="pgm_1"/>
    <property type="match status" value="1"/>
</dbReference>
<keyword evidence="4 9" id="KW-0324">Glycolysis</keyword>
<dbReference type="CDD" id="cd07067">
    <property type="entry name" value="HP_PGM_like"/>
    <property type="match status" value="1"/>
</dbReference>
<feature type="site" description="Transition state stabilizer" evidence="8">
    <location>
        <position position="173"/>
    </location>
</feature>
<evidence type="ECO:0000256" key="4">
    <source>
        <dbReference type="ARBA" id="ARBA00023152"/>
    </source>
</evidence>
<feature type="binding site" evidence="7">
    <location>
        <position position="114"/>
    </location>
    <ligand>
        <name>substrate</name>
    </ligand>
</feature>
<evidence type="ECO:0000256" key="6">
    <source>
        <dbReference type="PIRSR" id="PIRSR613078-1"/>
    </source>
</evidence>
<dbReference type="UniPathway" id="UPA00109">
    <property type="reaction ID" value="UER00186"/>
</dbReference>
<dbReference type="Proteomes" id="UP000237144">
    <property type="component" value="Unassembled WGS sequence"/>
</dbReference>
<evidence type="ECO:0000313" key="10">
    <source>
        <dbReference type="EMBL" id="POY70338.1"/>
    </source>
</evidence>